<dbReference type="Gramene" id="OPUNC09G11710.1">
    <property type="protein sequence ID" value="OPUNC09G11710.1"/>
    <property type="gene ID" value="OPUNC09G11710"/>
</dbReference>
<sequence>MRMAEVGEAVGVDEVVGAGEDAEPHARQQHAPRREEERRAAVARAAAEIGRRHRHQQQRPPGGLEPRREPLPVAALAEVESANERPARGAHHQHPAVERHEEPSRRPAAPRRRLHRRLLVAPHVLGRLHVHAHARKLAVLPSYAARVLRADHSSSLLPSA</sequence>
<organism evidence="2">
    <name type="scientific">Oryza punctata</name>
    <name type="common">Red rice</name>
    <dbReference type="NCBI Taxonomy" id="4537"/>
    <lineage>
        <taxon>Eukaryota</taxon>
        <taxon>Viridiplantae</taxon>
        <taxon>Streptophyta</taxon>
        <taxon>Embryophyta</taxon>
        <taxon>Tracheophyta</taxon>
        <taxon>Spermatophyta</taxon>
        <taxon>Magnoliopsida</taxon>
        <taxon>Liliopsida</taxon>
        <taxon>Poales</taxon>
        <taxon>Poaceae</taxon>
        <taxon>BOP clade</taxon>
        <taxon>Oryzoideae</taxon>
        <taxon>Oryzeae</taxon>
        <taxon>Oryzinae</taxon>
        <taxon>Oryza</taxon>
    </lineage>
</organism>
<feature type="compositionally biased region" description="Low complexity" evidence="1">
    <location>
        <begin position="1"/>
        <end position="19"/>
    </location>
</feature>
<evidence type="ECO:0000256" key="1">
    <source>
        <dbReference type="SAM" id="MobiDB-lite"/>
    </source>
</evidence>
<reference evidence="2" key="1">
    <citation type="submission" date="2015-04" db="UniProtKB">
        <authorList>
            <consortium name="EnsemblPlants"/>
        </authorList>
    </citation>
    <scope>IDENTIFICATION</scope>
</reference>
<protein>
    <submittedName>
        <fullName evidence="2">Uncharacterized protein</fullName>
    </submittedName>
</protein>
<reference evidence="2" key="2">
    <citation type="submission" date="2018-05" db="EMBL/GenBank/DDBJ databases">
        <title>OpunRS2 (Oryza punctata Reference Sequence Version 2).</title>
        <authorList>
            <person name="Zhang J."/>
            <person name="Kudrna D."/>
            <person name="Lee S."/>
            <person name="Talag J."/>
            <person name="Welchert J."/>
            <person name="Wing R.A."/>
        </authorList>
    </citation>
    <scope>NUCLEOTIDE SEQUENCE [LARGE SCALE GENOMIC DNA]</scope>
</reference>
<evidence type="ECO:0000313" key="3">
    <source>
        <dbReference type="Proteomes" id="UP000026962"/>
    </source>
</evidence>
<feature type="compositionally biased region" description="Basic and acidic residues" evidence="1">
    <location>
        <begin position="22"/>
        <end position="40"/>
    </location>
</feature>
<accession>A0A0E0M279</accession>
<proteinExistence type="predicted"/>
<dbReference type="HOGENOM" id="CLU_1655015_0_0_1"/>
<dbReference type="AlphaFoldDB" id="A0A0E0M279"/>
<dbReference type="Proteomes" id="UP000026962">
    <property type="component" value="Chromosome 9"/>
</dbReference>
<evidence type="ECO:0000313" key="2">
    <source>
        <dbReference type="EnsemblPlants" id="OPUNC09G11710.1"/>
    </source>
</evidence>
<keyword evidence="3" id="KW-1185">Reference proteome</keyword>
<name>A0A0E0M279_ORYPU</name>
<dbReference type="EnsemblPlants" id="OPUNC09G11710.1">
    <property type="protein sequence ID" value="OPUNC09G11710.1"/>
    <property type="gene ID" value="OPUNC09G11710"/>
</dbReference>
<feature type="compositionally biased region" description="Basic and acidic residues" evidence="1">
    <location>
        <begin position="95"/>
        <end position="105"/>
    </location>
</feature>
<feature type="region of interest" description="Disordered" evidence="1">
    <location>
        <begin position="1"/>
        <end position="112"/>
    </location>
</feature>